<dbReference type="Pfam" id="PF00076">
    <property type="entry name" value="RRM_1"/>
    <property type="match status" value="1"/>
</dbReference>
<dbReference type="InterPro" id="IPR000504">
    <property type="entry name" value="RRM_dom"/>
</dbReference>
<dbReference type="InterPro" id="IPR035979">
    <property type="entry name" value="RBD_domain_sf"/>
</dbReference>
<dbReference type="CDD" id="cd00590">
    <property type="entry name" value="RRM_SF"/>
    <property type="match status" value="1"/>
</dbReference>
<feature type="coiled-coil region" evidence="2">
    <location>
        <begin position="624"/>
        <end position="651"/>
    </location>
</feature>
<dbReference type="PANTHER" id="PTHR34568">
    <property type="entry name" value="RRM DOMAIN-CONTAINING PROTEIN"/>
    <property type="match status" value="1"/>
</dbReference>
<feature type="compositionally biased region" description="Low complexity" evidence="3">
    <location>
        <begin position="283"/>
        <end position="299"/>
    </location>
</feature>
<feature type="compositionally biased region" description="Acidic residues" evidence="3">
    <location>
        <begin position="251"/>
        <end position="260"/>
    </location>
</feature>
<feature type="region of interest" description="Disordered" evidence="3">
    <location>
        <begin position="652"/>
        <end position="672"/>
    </location>
</feature>
<sequence length="672" mass="73436">MLVHVVSFGFAGGLGLGSRDIMAASRVWAHSFAGLRRLHSLSSCSVSASPRTWSLQPPIFDPIVHQRLKPTRFSRSIAHAAAVDESSDSHKKKGERLSRAERYALVESFVSRHKAAHEGKLPSLSAVLKETGGSRVIVKDILDELTSKSSTGESASSELDSERSSEARVVPSSGRMNIEEVSTSDLSGDESEFDATDEASPTTGQSPNTNSGEVASDAGLWRRLRSLGSSQQEDGGPQRVGRSSPVSFDSYDSELDEAEDADEFEADDYEEADASTIVPAVVPGSSQSRPAASPSSSASESHGLFIRFLPLSATESDLRAAFQDCGEIVRAQAMQPKGSGLRFTYGFVDFSTPEALSKALKKDKVFIKGSTVITEPCSGPRRTPATDSRSTSYRNQASDSSKRIFTNTSSRSVNGSRSSILTRLRRTDSSPGGSETVYRTSSLPERNSRHVTVEGLPYPMPISAIEKMMSAHGEIARSELGREEGGTYSAQVEFKTEIARDSALNASRVYLGGRWCRVTTGEPILTTVVRLSHLGADASENVILQRCQKLGRVEEIVVRTEGVMDVYYHPSEKKNMRRILDKLGEMNVDYRKLQASLAPKCTLQELRDSAEIQDWVEVQKDRILNNLTSSMKSMQIDLEDLRDLMEAERLDLTSNGASRTSERPAVSRWNRS</sequence>
<gene>
    <name evidence="5" type="ORF">R1sor_006110</name>
</gene>
<evidence type="ECO:0000256" key="1">
    <source>
        <dbReference type="PROSITE-ProRule" id="PRU00176"/>
    </source>
</evidence>
<feature type="region of interest" description="Disordered" evidence="3">
    <location>
        <begin position="278"/>
        <end position="299"/>
    </location>
</feature>
<feature type="domain" description="RRM" evidence="4">
    <location>
        <begin position="302"/>
        <end position="390"/>
    </location>
</feature>
<dbReference type="InterPro" id="IPR058942">
    <property type="entry name" value="AT3G52170-like"/>
</dbReference>
<evidence type="ECO:0000313" key="6">
    <source>
        <dbReference type="Proteomes" id="UP001633002"/>
    </source>
</evidence>
<dbReference type="SMART" id="SM00360">
    <property type="entry name" value="RRM"/>
    <property type="match status" value="2"/>
</dbReference>
<evidence type="ECO:0000313" key="5">
    <source>
        <dbReference type="EMBL" id="KAL3692459.1"/>
    </source>
</evidence>
<dbReference type="PROSITE" id="PS50102">
    <property type="entry name" value="RRM"/>
    <property type="match status" value="1"/>
</dbReference>
<keyword evidence="1" id="KW-0694">RNA-binding</keyword>
<feature type="region of interest" description="Disordered" evidence="3">
    <location>
        <begin position="228"/>
        <end position="260"/>
    </location>
</feature>
<dbReference type="Pfam" id="PF25896">
    <property type="entry name" value="HTH_AT3G52170"/>
    <property type="match status" value="1"/>
</dbReference>
<evidence type="ECO:0000259" key="4">
    <source>
        <dbReference type="PROSITE" id="PS50102"/>
    </source>
</evidence>
<dbReference type="Gene3D" id="3.30.70.330">
    <property type="match status" value="1"/>
</dbReference>
<feature type="compositionally biased region" description="Polar residues" evidence="3">
    <location>
        <begin position="385"/>
        <end position="405"/>
    </location>
</feature>
<feature type="region of interest" description="Disordered" evidence="3">
    <location>
        <begin position="147"/>
        <end position="216"/>
    </location>
</feature>
<dbReference type="Proteomes" id="UP001633002">
    <property type="component" value="Unassembled WGS sequence"/>
</dbReference>
<feature type="compositionally biased region" description="Polar residues" evidence="3">
    <location>
        <begin position="431"/>
        <end position="445"/>
    </location>
</feature>
<evidence type="ECO:0000256" key="2">
    <source>
        <dbReference type="SAM" id="Coils"/>
    </source>
</evidence>
<feature type="compositionally biased region" description="Acidic residues" evidence="3">
    <location>
        <begin position="187"/>
        <end position="197"/>
    </location>
</feature>
<comment type="caution">
    <text evidence="5">The sequence shown here is derived from an EMBL/GenBank/DDBJ whole genome shotgun (WGS) entry which is preliminary data.</text>
</comment>
<reference evidence="5 6" key="1">
    <citation type="submission" date="2024-09" db="EMBL/GenBank/DDBJ databases">
        <title>Chromosome-scale assembly of Riccia sorocarpa.</title>
        <authorList>
            <person name="Paukszto L."/>
        </authorList>
    </citation>
    <scope>NUCLEOTIDE SEQUENCE [LARGE SCALE GENOMIC DNA]</scope>
    <source>
        <strain evidence="5">LP-2024</strain>
        <tissue evidence="5">Aerial parts of the thallus</tissue>
    </source>
</reference>
<dbReference type="InterPro" id="IPR058941">
    <property type="entry name" value="HTH_AT3G52170-like"/>
</dbReference>
<feature type="compositionally biased region" description="Low complexity" evidence="3">
    <location>
        <begin position="147"/>
        <end position="158"/>
    </location>
</feature>
<proteinExistence type="predicted"/>
<dbReference type="PANTHER" id="PTHR34568:SF5">
    <property type="entry name" value="RNA-BINDING (RRM_RBD_RNP MOTIFS) FAMILY PROTEIN"/>
    <property type="match status" value="1"/>
</dbReference>
<protein>
    <recommendedName>
        <fullName evidence="4">RRM domain-containing protein</fullName>
    </recommendedName>
</protein>
<dbReference type="InterPro" id="IPR012677">
    <property type="entry name" value="Nucleotide-bd_a/b_plait_sf"/>
</dbReference>
<dbReference type="GO" id="GO:0003723">
    <property type="term" value="F:RNA binding"/>
    <property type="evidence" value="ECO:0007669"/>
    <property type="project" value="UniProtKB-UniRule"/>
</dbReference>
<organism evidence="5 6">
    <name type="scientific">Riccia sorocarpa</name>
    <dbReference type="NCBI Taxonomy" id="122646"/>
    <lineage>
        <taxon>Eukaryota</taxon>
        <taxon>Viridiplantae</taxon>
        <taxon>Streptophyta</taxon>
        <taxon>Embryophyta</taxon>
        <taxon>Marchantiophyta</taxon>
        <taxon>Marchantiopsida</taxon>
        <taxon>Marchantiidae</taxon>
        <taxon>Marchantiales</taxon>
        <taxon>Ricciaceae</taxon>
        <taxon>Riccia</taxon>
    </lineage>
</organism>
<feature type="region of interest" description="Disordered" evidence="3">
    <location>
        <begin position="376"/>
        <end position="446"/>
    </location>
</feature>
<evidence type="ECO:0000256" key="3">
    <source>
        <dbReference type="SAM" id="MobiDB-lite"/>
    </source>
</evidence>
<dbReference type="EMBL" id="JBJQOH010000003">
    <property type="protein sequence ID" value="KAL3692459.1"/>
    <property type="molecule type" value="Genomic_DNA"/>
</dbReference>
<name>A0ABD3HQ51_9MARC</name>
<keyword evidence="2" id="KW-0175">Coiled coil</keyword>
<feature type="compositionally biased region" description="Polar residues" evidence="3">
    <location>
        <begin position="199"/>
        <end position="213"/>
    </location>
</feature>
<feature type="compositionally biased region" description="Low complexity" evidence="3">
    <location>
        <begin position="406"/>
        <end position="422"/>
    </location>
</feature>
<keyword evidence="6" id="KW-1185">Reference proteome</keyword>
<dbReference type="AlphaFoldDB" id="A0ABD3HQ51"/>
<dbReference type="SUPFAM" id="SSF54928">
    <property type="entry name" value="RNA-binding domain, RBD"/>
    <property type="match status" value="2"/>
</dbReference>
<accession>A0ABD3HQ51</accession>